<evidence type="ECO:0000313" key="2">
    <source>
        <dbReference type="EMBL" id="RKQ18781.1"/>
    </source>
</evidence>
<dbReference type="EMBL" id="RBZO01000001">
    <property type="protein sequence ID" value="RKQ18781.1"/>
    <property type="molecule type" value="Genomic_DNA"/>
</dbReference>
<reference evidence="2 3" key="1">
    <citation type="journal article" date="2015" name="Antonie Van Leeuwenhoek">
        <title>Oceanobacillus bengalensis sp. nov., a bacterium isolated from seawater of the Bay of Bengal.</title>
        <authorList>
            <person name="Yongchang O."/>
            <person name="Xiang W."/>
            <person name="Wang G."/>
        </authorList>
    </citation>
    <scope>NUCLEOTIDE SEQUENCE [LARGE SCALE GENOMIC DNA]</scope>
    <source>
        <strain evidence="2 3">MCCC 1K00260</strain>
    </source>
</reference>
<name>A0A494Z842_9BACI</name>
<dbReference type="Gene3D" id="4.10.810.10">
    <property type="entry name" value="Virus Scaffolding Protein, Chain A"/>
    <property type="match status" value="1"/>
</dbReference>
<dbReference type="OrthoDB" id="2691639at2"/>
<gene>
    <name evidence="2" type="ORF">D8M05_01345</name>
</gene>
<dbReference type="Proteomes" id="UP000281813">
    <property type="component" value="Unassembled WGS sequence"/>
</dbReference>
<organism evidence="2 3">
    <name type="scientific">Oceanobacillus bengalensis</name>
    <dbReference type="NCBI Taxonomy" id="1435466"/>
    <lineage>
        <taxon>Bacteria</taxon>
        <taxon>Bacillati</taxon>
        <taxon>Bacillota</taxon>
        <taxon>Bacilli</taxon>
        <taxon>Bacillales</taxon>
        <taxon>Bacillaceae</taxon>
        <taxon>Oceanobacillus</taxon>
    </lineage>
</organism>
<dbReference type="InterPro" id="IPR027393">
    <property type="entry name" value="Virus_scaffolding_prot_C"/>
</dbReference>
<comment type="caution">
    <text evidence="2">The sequence shown here is derived from an EMBL/GenBank/DDBJ whole genome shotgun (WGS) entry which is preliminary data.</text>
</comment>
<protein>
    <submittedName>
        <fullName evidence="2">IDEAL domain-containing protein</fullName>
    </submittedName>
</protein>
<evidence type="ECO:0000313" key="3">
    <source>
        <dbReference type="Proteomes" id="UP000281813"/>
    </source>
</evidence>
<proteinExistence type="predicted"/>
<feature type="domain" description="IDEAL" evidence="1">
    <location>
        <begin position="35"/>
        <end position="71"/>
    </location>
</feature>
<dbReference type="AlphaFoldDB" id="A0A494Z842"/>
<accession>A0A494Z842</accession>
<dbReference type="SMART" id="SM00914">
    <property type="entry name" value="IDEAL"/>
    <property type="match status" value="1"/>
</dbReference>
<keyword evidence="3" id="KW-1185">Reference proteome</keyword>
<sequence length="77" mass="9641">MKKEKMIYLFYRYDGNTLYAKKEIPYEFRLSAQLILDELCFDWNKKQLENKINETLITGDKDEFMRLCEEYRHFLWE</sequence>
<evidence type="ECO:0000259" key="1">
    <source>
        <dbReference type="SMART" id="SM00914"/>
    </source>
</evidence>
<dbReference type="Pfam" id="PF08858">
    <property type="entry name" value="IDEAL"/>
    <property type="match status" value="1"/>
</dbReference>
<dbReference type="RefSeq" id="WP_121127848.1">
    <property type="nucleotide sequence ID" value="NZ_JBHUFK010000020.1"/>
</dbReference>
<dbReference type="InterPro" id="IPR014957">
    <property type="entry name" value="IDEAL_dom"/>
</dbReference>